<dbReference type="KEGG" id="tut:107365432"/>
<reference evidence="1" key="2">
    <citation type="submission" date="2015-06" db="UniProtKB">
        <authorList>
            <consortium name="EnsemblMetazoa"/>
        </authorList>
    </citation>
    <scope>IDENTIFICATION</scope>
</reference>
<dbReference type="AlphaFoldDB" id="T1KN01"/>
<protein>
    <submittedName>
        <fullName evidence="1">Uncharacterized protein</fullName>
    </submittedName>
</protein>
<proteinExistence type="predicted"/>
<keyword evidence="2" id="KW-1185">Reference proteome</keyword>
<dbReference type="HOGENOM" id="CLU_071407_3_0_1"/>
<dbReference type="Proteomes" id="UP000015104">
    <property type="component" value="Unassembled WGS sequence"/>
</dbReference>
<organism evidence="1 2">
    <name type="scientific">Tetranychus urticae</name>
    <name type="common">Two-spotted spider mite</name>
    <dbReference type="NCBI Taxonomy" id="32264"/>
    <lineage>
        <taxon>Eukaryota</taxon>
        <taxon>Metazoa</taxon>
        <taxon>Ecdysozoa</taxon>
        <taxon>Arthropoda</taxon>
        <taxon>Chelicerata</taxon>
        <taxon>Arachnida</taxon>
        <taxon>Acari</taxon>
        <taxon>Acariformes</taxon>
        <taxon>Trombidiformes</taxon>
        <taxon>Prostigmata</taxon>
        <taxon>Eleutherengona</taxon>
        <taxon>Raphignathae</taxon>
        <taxon>Tetranychoidea</taxon>
        <taxon>Tetranychidae</taxon>
        <taxon>Tetranychus</taxon>
    </lineage>
</organism>
<accession>T1KN01</accession>
<sequence length="216" mass="26191">MAEQNNYTDKTTFKVKHLDEYHDIVIDWNDDRHEYKYQQLFEQLESITGVPNRYTEYLSLHRPLPTTLPDYFDCVNQIGIQGRPDISEARIRDGECFRLKCCLRFEWYYYNRICMNYSLVAEVGIPEGVCSQFSCQYQYTEAYFKNIKKIVNNEELNLKISQILQPVERGQHLIADHVFRKFNIKQYFSWNCEFRFRWIGPDERILHRHNYPRTRG</sequence>
<evidence type="ECO:0000313" key="1">
    <source>
        <dbReference type="EnsemblMetazoa" id="tetur15g03490.1"/>
    </source>
</evidence>
<reference evidence="2" key="1">
    <citation type="submission" date="2011-08" db="EMBL/GenBank/DDBJ databases">
        <authorList>
            <person name="Rombauts S."/>
        </authorList>
    </citation>
    <scope>NUCLEOTIDE SEQUENCE</scope>
    <source>
        <strain evidence="2">London</strain>
    </source>
</reference>
<name>T1KN01_TETUR</name>
<gene>
    <name evidence="1" type="primary">107365432</name>
</gene>
<evidence type="ECO:0000313" key="2">
    <source>
        <dbReference type="Proteomes" id="UP000015104"/>
    </source>
</evidence>
<dbReference type="EnsemblMetazoa" id="tetur15g03490.1">
    <property type="protein sequence ID" value="tetur15g03490.1"/>
    <property type="gene ID" value="tetur15g03490"/>
</dbReference>
<dbReference type="EMBL" id="CAEY01000249">
    <property type="status" value="NOT_ANNOTATED_CDS"/>
    <property type="molecule type" value="Genomic_DNA"/>
</dbReference>